<evidence type="ECO:0000256" key="4">
    <source>
        <dbReference type="ARBA" id="ARBA00022960"/>
    </source>
</evidence>
<comment type="caution">
    <text evidence="10">The sequence shown here is derived from an EMBL/GenBank/DDBJ whole genome shotgun (WGS) entry which is preliminary data.</text>
</comment>
<keyword evidence="3" id="KW-0808">Transferase</keyword>
<dbReference type="Gene3D" id="2.40.440.10">
    <property type="entry name" value="L,D-transpeptidase catalytic domain-like"/>
    <property type="match status" value="1"/>
</dbReference>
<protein>
    <recommendedName>
        <fullName evidence="9">L,D-TPase catalytic domain-containing protein</fullName>
    </recommendedName>
</protein>
<dbReference type="PROSITE" id="PS52029">
    <property type="entry name" value="LD_TPASE"/>
    <property type="match status" value="1"/>
</dbReference>
<comment type="similarity">
    <text evidence="2">Belongs to the YkuD family.</text>
</comment>
<keyword evidence="5 7" id="KW-0573">Peptidoglycan synthesis</keyword>
<evidence type="ECO:0000256" key="1">
    <source>
        <dbReference type="ARBA" id="ARBA00004752"/>
    </source>
</evidence>
<reference evidence="10 11" key="1">
    <citation type="submission" date="2016-02" db="EMBL/GenBank/DDBJ databases">
        <authorList>
            <person name="Wen L."/>
            <person name="He K."/>
            <person name="Yang H."/>
        </authorList>
    </citation>
    <scope>NUCLEOTIDE SEQUENCE [LARGE SCALE GENOMIC DNA]</scope>
    <source>
        <strain evidence="10 11">CV58</strain>
    </source>
</reference>
<name>A0A139SRN7_9GAMM</name>
<evidence type="ECO:0000256" key="3">
    <source>
        <dbReference type="ARBA" id="ARBA00022679"/>
    </source>
</evidence>
<dbReference type="UniPathway" id="UPA00219"/>
<keyword evidence="8" id="KW-0732">Signal</keyword>
<dbReference type="OrthoDB" id="9809748at2"/>
<sequence length="173" mass="19648">MRTYPGFLSALLFALTTFCAVAQAAQAAQAIDRPVDKLLLIKSERSLQLLHKGEVLKTYRISLGKQPKGAKQREGDQRTPEGIYFIDWRQKSANFNLSLHISYPNQRDRERAEKAGVNPGGMIMIHGTPSSAEFPDWFFRGLDWTEGCIALNNADMREVWDYVADYTLIEIRP</sequence>
<evidence type="ECO:0000313" key="11">
    <source>
        <dbReference type="Proteomes" id="UP000072660"/>
    </source>
</evidence>
<dbReference type="GO" id="GO:0008360">
    <property type="term" value="P:regulation of cell shape"/>
    <property type="evidence" value="ECO:0007669"/>
    <property type="project" value="UniProtKB-UniRule"/>
</dbReference>
<gene>
    <name evidence="10" type="ORF">AXE65_03960</name>
</gene>
<evidence type="ECO:0000259" key="9">
    <source>
        <dbReference type="PROSITE" id="PS52029"/>
    </source>
</evidence>
<evidence type="ECO:0000256" key="2">
    <source>
        <dbReference type="ARBA" id="ARBA00005992"/>
    </source>
</evidence>
<feature type="active site" description="Nucleophile" evidence="7">
    <location>
        <position position="148"/>
    </location>
</feature>
<dbReference type="AlphaFoldDB" id="A0A139SRN7"/>
<evidence type="ECO:0000256" key="8">
    <source>
        <dbReference type="SAM" id="SignalP"/>
    </source>
</evidence>
<dbReference type="CDD" id="cd16913">
    <property type="entry name" value="YkuD_like"/>
    <property type="match status" value="1"/>
</dbReference>
<organism evidence="10 11">
    <name type="scientific">Ventosimonas gracilis</name>
    <dbReference type="NCBI Taxonomy" id="1680762"/>
    <lineage>
        <taxon>Bacteria</taxon>
        <taxon>Pseudomonadati</taxon>
        <taxon>Pseudomonadota</taxon>
        <taxon>Gammaproteobacteria</taxon>
        <taxon>Pseudomonadales</taxon>
        <taxon>Ventosimonadaceae</taxon>
        <taxon>Ventosimonas</taxon>
    </lineage>
</organism>
<feature type="domain" description="L,D-TPase catalytic" evidence="9">
    <location>
        <begin position="36"/>
        <end position="172"/>
    </location>
</feature>
<dbReference type="GO" id="GO:0009252">
    <property type="term" value="P:peptidoglycan biosynthetic process"/>
    <property type="evidence" value="ECO:0007669"/>
    <property type="project" value="UniProtKB-UniPathway"/>
</dbReference>
<evidence type="ECO:0000313" key="10">
    <source>
        <dbReference type="EMBL" id="KXU37111.1"/>
    </source>
</evidence>
<dbReference type="InterPro" id="IPR038063">
    <property type="entry name" value="Transpep_catalytic_dom"/>
</dbReference>
<dbReference type="GO" id="GO:0071555">
    <property type="term" value="P:cell wall organization"/>
    <property type="evidence" value="ECO:0007669"/>
    <property type="project" value="UniProtKB-UniRule"/>
</dbReference>
<proteinExistence type="inferred from homology"/>
<keyword evidence="11" id="KW-1185">Reference proteome</keyword>
<accession>A0A139SRN7</accession>
<dbReference type="Pfam" id="PF03734">
    <property type="entry name" value="YkuD"/>
    <property type="match status" value="1"/>
</dbReference>
<dbReference type="SUPFAM" id="SSF141523">
    <property type="entry name" value="L,D-transpeptidase catalytic domain-like"/>
    <property type="match status" value="1"/>
</dbReference>
<evidence type="ECO:0000256" key="5">
    <source>
        <dbReference type="ARBA" id="ARBA00022984"/>
    </source>
</evidence>
<dbReference type="GO" id="GO:0016740">
    <property type="term" value="F:transferase activity"/>
    <property type="evidence" value="ECO:0007669"/>
    <property type="project" value="UniProtKB-KW"/>
</dbReference>
<dbReference type="InterPro" id="IPR005490">
    <property type="entry name" value="LD_TPept_cat_dom"/>
</dbReference>
<evidence type="ECO:0000256" key="7">
    <source>
        <dbReference type="PROSITE-ProRule" id="PRU01373"/>
    </source>
</evidence>
<dbReference type="PANTHER" id="PTHR36699:SF1">
    <property type="entry name" value="L,D-TRANSPEPTIDASE YAFK-RELATED"/>
    <property type="match status" value="1"/>
</dbReference>
<dbReference type="RefSeq" id="WP_068391116.1">
    <property type="nucleotide sequence ID" value="NZ_LSZO01000171.1"/>
</dbReference>
<feature type="signal peptide" evidence="8">
    <location>
        <begin position="1"/>
        <end position="24"/>
    </location>
</feature>
<evidence type="ECO:0000256" key="6">
    <source>
        <dbReference type="ARBA" id="ARBA00023316"/>
    </source>
</evidence>
<feature type="active site" description="Proton donor/acceptor" evidence="7">
    <location>
        <position position="126"/>
    </location>
</feature>
<dbReference type="PANTHER" id="PTHR36699">
    <property type="entry name" value="LD-TRANSPEPTIDASE"/>
    <property type="match status" value="1"/>
</dbReference>
<feature type="chain" id="PRO_5007299394" description="L,D-TPase catalytic domain-containing protein" evidence="8">
    <location>
        <begin position="25"/>
        <end position="173"/>
    </location>
</feature>
<dbReference type="GO" id="GO:0004180">
    <property type="term" value="F:carboxypeptidase activity"/>
    <property type="evidence" value="ECO:0007669"/>
    <property type="project" value="UniProtKB-ARBA"/>
</dbReference>
<comment type="pathway">
    <text evidence="1 7">Cell wall biogenesis; peptidoglycan biosynthesis.</text>
</comment>
<dbReference type="Proteomes" id="UP000072660">
    <property type="component" value="Unassembled WGS sequence"/>
</dbReference>
<keyword evidence="4 7" id="KW-0133">Cell shape</keyword>
<keyword evidence="6 7" id="KW-0961">Cell wall biogenesis/degradation</keyword>
<dbReference type="EMBL" id="LSZO01000171">
    <property type="protein sequence ID" value="KXU37111.1"/>
    <property type="molecule type" value="Genomic_DNA"/>
</dbReference>